<feature type="chain" id="PRO_5026212035" description="Lipoprotein" evidence="2">
    <location>
        <begin position="24"/>
        <end position="152"/>
    </location>
</feature>
<gene>
    <name evidence="3" type="ORF">STABA_v1c00770</name>
</gene>
<protein>
    <recommendedName>
        <fullName evidence="5">Lipoprotein</fullName>
    </recommendedName>
</protein>
<dbReference type="NCBIfam" id="NF038029">
    <property type="entry name" value="LP_plasma"/>
    <property type="match status" value="1"/>
</dbReference>
<dbReference type="Proteomes" id="UP000424468">
    <property type="component" value="Chromosome"/>
</dbReference>
<dbReference type="OrthoDB" id="391058at2"/>
<evidence type="ECO:0000256" key="2">
    <source>
        <dbReference type="SAM" id="SignalP"/>
    </source>
</evidence>
<feature type="coiled-coil region" evidence="1">
    <location>
        <begin position="111"/>
        <end position="138"/>
    </location>
</feature>
<reference evidence="3 4" key="1">
    <citation type="submission" date="2019-11" db="EMBL/GenBank/DDBJ databases">
        <title>Complete genome sequence of Spiroplasma tabanidicola TAUS-1 (DSM 22603).</title>
        <authorList>
            <person name="Huang C.-T."/>
            <person name="Lin Y.-C."/>
            <person name="Kuo C.-H."/>
        </authorList>
    </citation>
    <scope>NUCLEOTIDE SEQUENCE [LARGE SCALE GENOMIC DNA]</scope>
    <source>
        <strain evidence="3 4">TAUS-1</strain>
    </source>
</reference>
<evidence type="ECO:0008006" key="5">
    <source>
        <dbReference type="Google" id="ProtNLM"/>
    </source>
</evidence>
<keyword evidence="4" id="KW-1185">Reference proteome</keyword>
<name>A0A6I6CBY4_9MOLU</name>
<dbReference type="AlphaFoldDB" id="A0A6I6CBY4"/>
<keyword evidence="1" id="KW-0175">Coiled coil</keyword>
<evidence type="ECO:0000313" key="4">
    <source>
        <dbReference type="Proteomes" id="UP000424468"/>
    </source>
</evidence>
<feature type="signal peptide" evidence="2">
    <location>
        <begin position="1"/>
        <end position="23"/>
    </location>
</feature>
<dbReference type="InterPro" id="IPR054816">
    <property type="entry name" value="Lipoprotein_mollicutes-type_CS"/>
</dbReference>
<sequence length="152" mass="17160">MKKLLSLLGAMGMVATSSSVAVACGNDDTKKDSDSGNETSEPELSLDELVAKHKEMLDKYVPLEKIVVDGEPTFEQRVECNKMWIYLSESAYKICKIDASKLPENQTIIPLNSKEEFLKSLKDAVKDLKEESPEVYEQLKNDFDKMIEKYSK</sequence>
<keyword evidence="2" id="KW-0732">Signal</keyword>
<dbReference type="PROSITE" id="PS51257">
    <property type="entry name" value="PROKAR_LIPOPROTEIN"/>
    <property type="match status" value="1"/>
</dbReference>
<dbReference type="NCBIfam" id="NF045726">
    <property type="entry name" value="XXplasma_LP"/>
    <property type="match status" value="1"/>
</dbReference>
<dbReference type="RefSeq" id="WP_156005409.1">
    <property type="nucleotide sequence ID" value="NZ_CP046276.1"/>
</dbReference>
<evidence type="ECO:0000313" key="3">
    <source>
        <dbReference type="EMBL" id="QGS51444.1"/>
    </source>
</evidence>
<proteinExistence type="predicted"/>
<dbReference type="KEGG" id="stab:STABA_v1c00770"/>
<dbReference type="EMBL" id="CP046276">
    <property type="protein sequence ID" value="QGS51444.1"/>
    <property type="molecule type" value="Genomic_DNA"/>
</dbReference>
<accession>A0A6I6CBY4</accession>
<evidence type="ECO:0000256" key="1">
    <source>
        <dbReference type="SAM" id="Coils"/>
    </source>
</evidence>
<organism evidence="3 4">
    <name type="scientific">Spiroplasma tabanidicola</name>
    <dbReference type="NCBI Taxonomy" id="324079"/>
    <lineage>
        <taxon>Bacteria</taxon>
        <taxon>Bacillati</taxon>
        <taxon>Mycoplasmatota</taxon>
        <taxon>Mollicutes</taxon>
        <taxon>Entomoplasmatales</taxon>
        <taxon>Spiroplasmataceae</taxon>
        <taxon>Spiroplasma</taxon>
    </lineage>
</organism>